<feature type="chain" id="PRO_5041464336" evidence="1">
    <location>
        <begin position="20"/>
        <end position="69"/>
    </location>
</feature>
<dbReference type="AlphaFoldDB" id="A0AA39LLX1"/>
<organism evidence="2 3">
    <name type="scientific">Steinernema hermaphroditum</name>
    <dbReference type="NCBI Taxonomy" id="289476"/>
    <lineage>
        <taxon>Eukaryota</taxon>
        <taxon>Metazoa</taxon>
        <taxon>Ecdysozoa</taxon>
        <taxon>Nematoda</taxon>
        <taxon>Chromadorea</taxon>
        <taxon>Rhabditida</taxon>
        <taxon>Tylenchina</taxon>
        <taxon>Panagrolaimomorpha</taxon>
        <taxon>Strongyloidoidea</taxon>
        <taxon>Steinernematidae</taxon>
        <taxon>Steinernema</taxon>
    </lineage>
</organism>
<comment type="caution">
    <text evidence="2">The sequence shown here is derived from an EMBL/GenBank/DDBJ whole genome shotgun (WGS) entry which is preliminary data.</text>
</comment>
<dbReference type="EMBL" id="JAUCMV010000004">
    <property type="protein sequence ID" value="KAK0402526.1"/>
    <property type="molecule type" value="Genomic_DNA"/>
</dbReference>
<feature type="signal peptide" evidence="1">
    <location>
        <begin position="1"/>
        <end position="19"/>
    </location>
</feature>
<dbReference type="Proteomes" id="UP001175271">
    <property type="component" value="Unassembled WGS sequence"/>
</dbReference>
<protein>
    <submittedName>
        <fullName evidence="2">Uncharacterized protein</fullName>
    </submittedName>
</protein>
<proteinExistence type="predicted"/>
<reference evidence="2" key="1">
    <citation type="submission" date="2023-06" db="EMBL/GenBank/DDBJ databases">
        <title>Genomic analysis of the entomopathogenic nematode Steinernema hermaphroditum.</title>
        <authorList>
            <person name="Schwarz E.M."/>
            <person name="Heppert J.K."/>
            <person name="Baniya A."/>
            <person name="Schwartz H.T."/>
            <person name="Tan C.-H."/>
            <person name="Antoshechkin I."/>
            <person name="Sternberg P.W."/>
            <person name="Goodrich-Blair H."/>
            <person name="Dillman A.R."/>
        </authorList>
    </citation>
    <scope>NUCLEOTIDE SEQUENCE</scope>
    <source>
        <strain evidence="2">PS9179</strain>
        <tissue evidence="2">Whole animal</tissue>
    </source>
</reference>
<keyword evidence="1" id="KW-0732">Signal</keyword>
<evidence type="ECO:0000313" key="2">
    <source>
        <dbReference type="EMBL" id="KAK0402526.1"/>
    </source>
</evidence>
<sequence length="69" mass="8040">MFALRALLFFGFVFFMANADISRAGYPPVALPGRPHRHHHHHHPSTKAPIRAKRQFYDYYGGCPYDYYG</sequence>
<name>A0AA39LLX1_9BILA</name>
<accession>A0AA39LLX1</accession>
<keyword evidence="3" id="KW-1185">Reference proteome</keyword>
<gene>
    <name evidence="2" type="ORF">QR680_016383</name>
</gene>
<evidence type="ECO:0000256" key="1">
    <source>
        <dbReference type="SAM" id="SignalP"/>
    </source>
</evidence>
<evidence type="ECO:0000313" key="3">
    <source>
        <dbReference type="Proteomes" id="UP001175271"/>
    </source>
</evidence>